<proteinExistence type="predicted"/>
<organism evidence="2 3">
    <name type="scientific">Kitasatospora purpeofusca</name>
    <dbReference type="NCBI Taxonomy" id="67352"/>
    <lineage>
        <taxon>Bacteria</taxon>
        <taxon>Bacillati</taxon>
        <taxon>Actinomycetota</taxon>
        <taxon>Actinomycetes</taxon>
        <taxon>Kitasatosporales</taxon>
        <taxon>Streptomycetaceae</taxon>
        <taxon>Kitasatospora</taxon>
    </lineage>
</organism>
<protein>
    <submittedName>
        <fullName evidence="2">Helix-turn-helix transcriptional regulator</fullName>
    </submittedName>
</protein>
<name>A0ABZ1TUF2_9ACTN</name>
<sequence length="319" mass="35308">MEDRAVPFGRPAPDPPGSWGVPALLLGAELKIERGTLTQRQVLARTRVKVSTSVYSRIENGEMRIDKPAMVEVLLDALGVRPGPRRGQLLQLAHDASAEGWANSVCTRSRAAYREAVPDSMLRLTSLEEWAARQIIIDTNVIPGVLQIPRYREVVTGRTLLASQRRLAGRIIEVRGLRADRFASRLPRSTFFIQRSALYADFGEPGMMVDQLSVLLRHVDEESSPVAVRVIAVENPLALQVTSLIRLSFERGSFAAPDVIYTEAGGRGEFHRGPIAGEEADSDYLDYQDLSDSVIRQAPGPVPSRELVVEALDWHRGRL</sequence>
<accession>A0ABZ1TUF2</accession>
<evidence type="ECO:0000259" key="1">
    <source>
        <dbReference type="Pfam" id="PF19054"/>
    </source>
</evidence>
<reference evidence="2" key="1">
    <citation type="submission" date="2022-10" db="EMBL/GenBank/DDBJ databases">
        <title>The complete genomes of actinobacterial strains from the NBC collection.</title>
        <authorList>
            <person name="Joergensen T.S."/>
            <person name="Alvarez Arevalo M."/>
            <person name="Sterndorff E.B."/>
            <person name="Faurdal D."/>
            <person name="Vuksanovic O."/>
            <person name="Mourched A.-S."/>
            <person name="Charusanti P."/>
            <person name="Shaw S."/>
            <person name="Blin K."/>
            <person name="Weber T."/>
        </authorList>
    </citation>
    <scope>NUCLEOTIDE SEQUENCE</scope>
    <source>
        <strain evidence="2">NBC_00222</strain>
    </source>
</reference>
<feature type="domain" description="DUF5753" evidence="1">
    <location>
        <begin position="123"/>
        <end position="274"/>
    </location>
</feature>
<gene>
    <name evidence="2" type="ORF">OHA16_00735</name>
</gene>
<evidence type="ECO:0000313" key="3">
    <source>
        <dbReference type="Proteomes" id="UP001432222"/>
    </source>
</evidence>
<dbReference type="Proteomes" id="UP001432222">
    <property type="component" value="Chromosome"/>
</dbReference>
<dbReference type="Gene3D" id="1.10.260.40">
    <property type="entry name" value="lambda repressor-like DNA-binding domains"/>
    <property type="match status" value="1"/>
</dbReference>
<dbReference type="InterPro" id="IPR010982">
    <property type="entry name" value="Lambda_DNA-bd_dom_sf"/>
</dbReference>
<dbReference type="Pfam" id="PF13560">
    <property type="entry name" value="HTH_31"/>
    <property type="match status" value="1"/>
</dbReference>
<dbReference type="RefSeq" id="WP_328952692.1">
    <property type="nucleotide sequence ID" value="NZ_CP108110.1"/>
</dbReference>
<dbReference type="CDD" id="cd00093">
    <property type="entry name" value="HTH_XRE"/>
    <property type="match status" value="1"/>
</dbReference>
<keyword evidence="3" id="KW-1185">Reference proteome</keyword>
<evidence type="ECO:0000313" key="2">
    <source>
        <dbReference type="EMBL" id="WUQ81616.1"/>
    </source>
</evidence>
<dbReference type="Pfam" id="PF19054">
    <property type="entry name" value="DUF5753"/>
    <property type="match status" value="1"/>
</dbReference>
<dbReference type="InterPro" id="IPR001387">
    <property type="entry name" value="Cro/C1-type_HTH"/>
</dbReference>
<dbReference type="EMBL" id="CP108110">
    <property type="protein sequence ID" value="WUQ81616.1"/>
    <property type="molecule type" value="Genomic_DNA"/>
</dbReference>
<dbReference type="InterPro" id="IPR043917">
    <property type="entry name" value="DUF5753"/>
</dbReference>